<dbReference type="KEGG" id="abp:AGABI1DRAFT112272"/>
<evidence type="ECO:0000256" key="3">
    <source>
        <dbReference type="ARBA" id="ARBA00022692"/>
    </source>
</evidence>
<dbReference type="HOGENOM" id="CLU_001265_0_6_1"/>
<dbReference type="EMBL" id="JH971387">
    <property type="protein sequence ID" value="EKM82174.1"/>
    <property type="molecule type" value="Genomic_DNA"/>
</dbReference>
<feature type="transmembrane region" description="Helical" evidence="7">
    <location>
        <begin position="146"/>
        <end position="168"/>
    </location>
</feature>
<evidence type="ECO:0000259" key="8">
    <source>
        <dbReference type="PROSITE" id="PS50850"/>
    </source>
</evidence>
<feature type="domain" description="Major facilitator superfamily (MFS) profile" evidence="8">
    <location>
        <begin position="53"/>
        <end position="481"/>
    </location>
</feature>
<evidence type="ECO:0000256" key="7">
    <source>
        <dbReference type="SAM" id="Phobius"/>
    </source>
</evidence>
<keyword evidence="5 7" id="KW-0472">Membrane</keyword>
<accession>K5W5T7</accession>
<dbReference type="GeneID" id="18823578"/>
<feature type="compositionally biased region" description="Basic and acidic residues" evidence="6">
    <location>
        <begin position="1"/>
        <end position="13"/>
    </location>
</feature>
<feature type="compositionally biased region" description="Polar residues" evidence="6">
    <location>
        <begin position="16"/>
        <end position="34"/>
    </location>
</feature>
<feature type="transmembrane region" description="Helical" evidence="7">
    <location>
        <begin position="90"/>
        <end position="108"/>
    </location>
</feature>
<reference evidence="10" key="1">
    <citation type="journal article" date="2012" name="Proc. Natl. Acad. Sci. U.S.A.">
        <title>Genome sequence of the button mushroom Agaricus bisporus reveals mechanisms governing adaptation to a humic-rich ecological niche.</title>
        <authorList>
            <person name="Morin E."/>
            <person name="Kohler A."/>
            <person name="Baker A.R."/>
            <person name="Foulongne-Oriol M."/>
            <person name="Lombard V."/>
            <person name="Nagy L.G."/>
            <person name="Ohm R.A."/>
            <person name="Patyshakuliyeva A."/>
            <person name="Brun A."/>
            <person name="Aerts A.L."/>
            <person name="Bailey A.M."/>
            <person name="Billette C."/>
            <person name="Coutinho P.M."/>
            <person name="Deakin G."/>
            <person name="Doddapaneni H."/>
            <person name="Floudas D."/>
            <person name="Grimwood J."/>
            <person name="Hilden K."/>
            <person name="Kuees U."/>
            <person name="LaButti K.M."/>
            <person name="Lapidus A."/>
            <person name="Lindquist E.A."/>
            <person name="Lucas S.M."/>
            <person name="Murat C."/>
            <person name="Riley R.W."/>
            <person name="Salamov A.A."/>
            <person name="Schmutz J."/>
            <person name="Subramanian V."/>
            <person name="Woesten H.A.B."/>
            <person name="Xu J."/>
            <person name="Eastwood D.C."/>
            <person name="Foster G.D."/>
            <person name="Sonnenberg A.S."/>
            <person name="Cullen D."/>
            <person name="de Vries R.P."/>
            <person name="Lundell T."/>
            <person name="Hibbett D.S."/>
            <person name="Henrissat B."/>
            <person name="Burton K.S."/>
            <person name="Kerrigan R.W."/>
            <person name="Challen M.P."/>
            <person name="Grigoriev I.V."/>
            <person name="Martin F."/>
        </authorList>
    </citation>
    <scope>NUCLEOTIDE SEQUENCE [LARGE SCALE GENOMIC DNA]</scope>
    <source>
        <strain evidence="10">JB137-S8 / ATCC MYA-4627 / FGSC 10392</strain>
    </source>
</reference>
<feature type="transmembrane region" description="Helical" evidence="7">
    <location>
        <begin position="454"/>
        <end position="476"/>
    </location>
</feature>
<dbReference type="SUPFAM" id="SSF103473">
    <property type="entry name" value="MFS general substrate transporter"/>
    <property type="match status" value="1"/>
</dbReference>
<name>K5W5T7_AGABU</name>
<organism evidence="9 10">
    <name type="scientific">Agaricus bisporus var. burnettii (strain JB137-S8 / ATCC MYA-4627 / FGSC 10392)</name>
    <name type="common">White button mushroom</name>
    <dbReference type="NCBI Taxonomy" id="597362"/>
    <lineage>
        <taxon>Eukaryota</taxon>
        <taxon>Fungi</taxon>
        <taxon>Dikarya</taxon>
        <taxon>Basidiomycota</taxon>
        <taxon>Agaricomycotina</taxon>
        <taxon>Agaricomycetes</taxon>
        <taxon>Agaricomycetidae</taxon>
        <taxon>Agaricales</taxon>
        <taxon>Agaricineae</taxon>
        <taxon>Agaricaceae</taxon>
        <taxon>Agaricus</taxon>
    </lineage>
</organism>
<keyword evidence="3 7" id="KW-0812">Transmembrane</keyword>
<dbReference type="OrthoDB" id="2985014at2759"/>
<keyword evidence="2" id="KW-0813">Transport</keyword>
<feature type="transmembrane region" description="Helical" evidence="7">
    <location>
        <begin position="336"/>
        <end position="355"/>
    </location>
</feature>
<evidence type="ECO:0000313" key="9">
    <source>
        <dbReference type="EMBL" id="EKM82174.1"/>
    </source>
</evidence>
<feature type="transmembrane region" description="Helical" evidence="7">
    <location>
        <begin position="50"/>
        <end position="70"/>
    </location>
</feature>
<dbReference type="FunFam" id="1.20.1250.20:FF:000013">
    <property type="entry name" value="MFS general substrate transporter"/>
    <property type="match status" value="1"/>
</dbReference>
<dbReference type="PANTHER" id="PTHR43791">
    <property type="entry name" value="PERMEASE-RELATED"/>
    <property type="match status" value="1"/>
</dbReference>
<keyword evidence="4 7" id="KW-1133">Transmembrane helix</keyword>
<dbReference type="RefSeq" id="XP_007327891.1">
    <property type="nucleotide sequence ID" value="XM_007327829.1"/>
</dbReference>
<feature type="transmembrane region" description="Helical" evidence="7">
    <location>
        <begin position="120"/>
        <end position="140"/>
    </location>
</feature>
<feature type="transmembrane region" description="Helical" evidence="7">
    <location>
        <begin position="214"/>
        <end position="236"/>
    </location>
</feature>
<evidence type="ECO:0000256" key="5">
    <source>
        <dbReference type="ARBA" id="ARBA00023136"/>
    </source>
</evidence>
<feature type="region of interest" description="Disordered" evidence="6">
    <location>
        <begin position="1"/>
        <end position="37"/>
    </location>
</feature>
<comment type="subcellular location">
    <subcellularLocation>
        <location evidence="1">Membrane</location>
        <topology evidence="1">Multi-pass membrane protein</topology>
    </subcellularLocation>
</comment>
<dbReference type="InterPro" id="IPR020846">
    <property type="entry name" value="MFS_dom"/>
</dbReference>
<feature type="transmembrane region" description="Helical" evidence="7">
    <location>
        <begin position="180"/>
        <end position="202"/>
    </location>
</feature>
<evidence type="ECO:0000256" key="4">
    <source>
        <dbReference type="ARBA" id="ARBA00022989"/>
    </source>
</evidence>
<dbReference type="PROSITE" id="PS50850">
    <property type="entry name" value="MFS"/>
    <property type="match status" value="1"/>
</dbReference>
<feature type="transmembrane region" description="Helical" evidence="7">
    <location>
        <begin position="391"/>
        <end position="414"/>
    </location>
</feature>
<dbReference type="PANTHER" id="PTHR43791:SF6">
    <property type="entry name" value="TRANSPORTER, PUTATIVE (AFU_ORTHOLOGUE AFUA_1G16690)-RELATED"/>
    <property type="match status" value="1"/>
</dbReference>
<dbReference type="OMA" id="YGSFGCI"/>
<feature type="transmembrane region" description="Helical" evidence="7">
    <location>
        <begin position="304"/>
        <end position="324"/>
    </location>
</feature>
<feature type="transmembrane region" description="Helical" evidence="7">
    <location>
        <begin position="426"/>
        <end position="448"/>
    </location>
</feature>
<dbReference type="InterPro" id="IPR036259">
    <property type="entry name" value="MFS_trans_sf"/>
</dbReference>
<dbReference type="InParanoid" id="K5W5T7"/>
<dbReference type="Gene3D" id="1.20.1250.20">
    <property type="entry name" value="MFS general substrate transporter like domains"/>
    <property type="match status" value="2"/>
</dbReference>
<dbReference type="Proteomes" id="UP000008493">
    <property type="component" value="Unassembled WGS sequence"/>
</dbReference>
<gene>
    <name evidence="9" type="ORF">AGABI1DRAFT_112272</name>
</gene>
<proteinExistence type="predicted"/>
<evidence type="ECO:0000256" key="1">
    <source>
        <dbReference type="ARBA" id="ARBA00004141"/>
    </source>
</evidence>
<dbReference type="Pfam" id="PF07690">
    <property type="entry name" value="MFS_1"/>
    <property type="match status" value="1"/>
</dbReference>
<feature type="transmembrane region" description="Helical" evidence="7">
    <location>
        <begin position="367"/>
        <end position="385"/>
    </location>
</feature>
<protein>
    <recommendedName>
        <fullName evidence="8">Major facilitator superfamily (MFS) profile domain-containing protein</fullName>
    </recommendedName>
</protein>
<dbReference type="eggNOG" id="KOG2533">
    <property type="taxonomic scope" value="Eukaryota"/>
</dbReference>
<evidence type="ECO:0000313" key="10">
    <source>
        <dbReference type="Proteomes" id="UP000008493"/>
    </source>
</evidence>
<dbReference type="FunFam" id="1.20.1250.20:FF:000057">
    <property type="entry name" value="MFS general substrate transporter"/>
    <property type="match status" value="1"/>
</dbReference>
<evidence type="ECO:0000256" key="6">
    <source>
        <dbReference type="SAM" id="MobiDB-lite"/>
    </source>
</evidence>
<dbReference type="GO" id="GO:0016020">
    <property type="term" value="C:membrane"/>
    <property type="evidence" value="ECO:0007669"/>
    <property type="project" value="UniProtKB-SubCell"/>
</dbReference>
<dbReference type="AlphaFoldDB" id="K5W5T7"/>
<keyword evidence="10" id="KW-1185">Reference proteome</keyword>
<dbReference type="GO" id="GO:0022857">
    <property type="term" value="F:transmembrane transporter activity"/>
    <property type="evidence" value="ECO:0007669"/>
    <property type="project" value="InterPro"/>
</dbReference>
<dbReference type="InterPro" id="IPR011701">
    <property type="entry name" value="MFS"/>
</dbReference>
<evidence type="ECO:0000256" key="2">
    <source>
        <dbReference type="ARBA" id="ARBA00022448"/>
    </source>
</evidence>
<sequence length="508" mass="56628">MMSDRSPSEEERPLISPQTLSSQRYDSGKSTQSAGFADRKQTERRLLKKLDIRMSVLMLMYIVSCIDRSSAAAARLRGFEDDLGLKGPQFASVLSAFFVGYIIMQIPSNMILSQVKKPSLYLPCCMILCGSTSFLTGFAHNYYGALVARFLLGLSEATFFPGALYLIAKWYKRDELSLRTAFLVCGTNVSMAFGALIASGVLDLMDGVLGCTAWRWLFFVEGGLTIIIAIIAIFILPDYPETETIPWLTSSEHALAKARMCEDAAAGVDFPKRSDKCNSEVDSMIRIESTATTGFILALTDWKVWFVAFAQFFFVVSCSHYLYFPTLTETMGYNSTISLLLCAPPWLISAAWSLWISWHSDNKGERCMHVVIPYLIATVGFILAISTMNTIIRYLSLFLLAQALAGYICLIAWSSSTVSNPPEQRAVALALINTISQSGNIVGSFVWVKAWGPAYKQSFAICGIAGLISLVMCLWLRKALKRMNKEMDLRDKMGEETIYSKKGWRYYT</sequence>